<feature type="compositionally biased region" description="Pro residues" evidence="1">
    <location>
        <begin position="245"/>
        <end position="255"/>
    </location>
</feature>
<proteinExistence type="predicted"/>
<reference evidence="2" key="1">
    <citation type="submission" date="2014-11" db="EMBL/GenBank/DDBJ databases">
        <authorList>
            <person name="Otto D Thomas"/>
            <person name="Naeem Raeece"/>
        </authorList>
    </citation>
    <scope>NUCLEOTIDE SEQUENCE</scope>
</reference>
<feature type="compositionally biased region" description="Pro residues" evidence="1">
    <location>
        <begin position="318"/>
        <end position="331"/>
    </location>
</feature>
<evidence type="ECO:0000313" key="2">
    <source>
        <dbReference type="EMBL" id="CEM14628.1"/>
    </source>
</evidence>
<feature type="compositionally biased region" description="Low complexity" evidence="1">
    <location>
        <begin position="307"/>
        <end position="317"/>
    </location>
</feature>
<feature type="compositionally biased region" description="Pro residues" evidence="1">
    <location>
        <begin position="294"/>
        <end position="306"/>
    </location>
</feature>
<accession>A0A0G4FL49</accession>
<protein>
    <submittedName>
        <fullName evidence="2">Uncharacterized protein</fullName>
    </submittedName>
</protein>
<organism evidence="2">
    <name type="scientific">Chromera velia CCMP2878</name>
    <dbReference type="NCBI Taxonomy" id="1169474"/>
    <lineage>
        <taxon>Eukaryota</taxon>
        <taxon>Sar</taxon>
        <taxon>Alveolata</taxon>
        <taxon>Colpodellida</taxon>
        <taxon>Chromeraceae</taxon>
        <taxon>Chromera</taxon>
    </lineage>
</organism>
<dbReference type="AlphaFoldDB" id="A0A0G4FL49"/>
<feature type="compositionally biased region" description="Low complexity" evidence="1">
    <location>
        <begin position="366"/>
        <end position="386"/>
    </location>
</feature>
<gene>
    <name evidence="2" type="ORF">Cvel_17548</name>
</gene>
<evidence type="ECO:0000256" key="1">
    <source>
        <dbReference type="SAM" id="MobiDB-lite"/>
    </source>
</evidence>
<feature type="compositionally biased region" description="Low complexity" evidence="1">
    <location>
        <begin position="211"/>
        <end position="223"/>
    </location>
</feature>
<name>A0A0G4FL49_9ALVE</name>
<feature type="compositionally biased region" description="Acidic residues" evidence="1">
    <location>
        <begin position="1"/>
        <end position="19"/>
    </location>
</feature>
<dbReference type="EMBL" id="CDMZ01000450">
    <property type="protein sequence ID" value="CEM14628.1"/>
    <property type="molecule type" value="Genomic_DNA"/>
</dbReference>
<feature type="region of interest" description="Disordered" evidence="1">
    <location>
        <begin position="1"/>
        <end position="395"/>
    </location>
</feature>
<dbReference type="VEuPathDB" id="CryptoDB:Cvel_17548"/>
<feature type="compositionally biased region" description="Pro residues" evidence="1">
    <location>
        <begin position="152"/>
        <end position="166"/>
    </location>
</feature>
<sequence>MTLDDDCLLTDPPLEDDGPEAAPGIPTEHAPTRRGRSFQPRAHRHIQPGSSIFKIWLRSQGLPPPPRRPRKEGGGASKSHAHPGPGGQTKGSEGMMPLGEETGFDTGHEPSSSLGGSDVPIAFPHMTHKNEGRQMQLGTGGGSSSGGSVCHPAPPPPPMPPVPPPRNIKHDDPFLPPTPGHPSFSSGSRSSAGTRRHPLPLGANREAPHQPSTLLSSSAPSASCAYRPPDPTSTIPAPSPRRAVPKPPPGPPPPTAASRAPSGPPPGVPPFFHHGRATSPNDPHPFSMEAFHTLPPPPQLPPPGPPDLQWTPTAEGPGMPPFPALPLPPPFSCMGGPFGAPPLPLPPVPLPPPLHSNYAVPTSPTGGRAAEGAPGGASPSPQLGLPEWYHTNVYR</sequence>
<feature type="compositionally biased region" description="Pro residues" evidence="1">
    <location>
        <begin position="339"/>
        <end position="354"/>
    </location>
</feature>
<feature type="compositionally biased region" description="Basic residues" evidence="1">
    <location>
        <begin position="32"/>
        <end position="46"/>
    </location>
</feature>